<dbReference type="Proteomes" id="UP000050794">
    <property type="component" value="Unassembled WGS sequence"/>
</dbReference>
<sequence>MSSAARETKVSVKIHPLTADDVRIRSDPHCAVGDSLSNTPNGAAKTPDDEPCVHQLTSPFMAMYAPRYPLR</sequence>
<protein>
    <submittedName>
        <fullName evidence="3">Acetyltransferase</fullName>
    </submittedName>
</protein>
<reference evidence="3" key="1">
    <citation type="submission" date="2016-06" db="UniProtKB">
        <authorList>
            <consortium name="WormBaseParasite"/>
        </authorList>
    </citation>
    <scope>IDENTIFICATION</scope>
</reference>
<reference evidence="1 2" key="2">
    <citation type="submission" date="2018-11" db="EMBL/GenBank/DDBJ databases">
        <authorList>
            <consortium name="Pathogen Informatics"/>
        </authorList>
    </citation>
    <scope>NUCLEOTIDE SEQUENCE [LARGE SCALE GENOMIC DNA]</scope>
</reference>
<evidence type="ECO:0000313" key="3">
    <source>
        <dbReference type="WBParaSite" id="TCNE_0001422301-mRNA-1"/>
    </source>
</evidence>
<evidence type="ECO:0000313" key="1">
    <source>
        <dbReference type="EMBL" id="VDM45544.1"/>
    </source>
</evidence>
<dbReference type="EMBL" id="UYWY01022133">
    <property type="protein sequence ID" value="VDM45544.1"/>
    <property type="molecule type" value="Genomic_DNA"/>
</dbReference>
<gene>
    <name evidence="1" type="ORF">TCNE_LOCUS14223</name>
</gene>
<proteinExistence type="predicted"/>
<dbReference type="WBParaSite" id="TCNE_0001422301-mRNA-1">
    <property type="protein sequence ID" value="TCNE_0001422301-mRNA-1"/>
    <property type="gene ID" value="TCNE_0001422301"/>
</dbReference>
<evidence type="ECO:0000313" key="2">
    <source>
        <dbReference type="Proteomes" id="UP000050794"/>
    </source>
</evidence>
<organism evidence="2 3">
    <name type="scientific">Toxocara canis</name>
    <name type="common">Canine roundworm</name>
    <dbReference type="NCBI Taxonomy" id="6265"/>
    <lineage>
        <taxon>Eukaryota</taxon>
        <taxon>Metazoa</taxon>
        <taxon>Ecdysozoa</taxon>
        <taxon>Nematoda</taxon>
        <taxon>Chromadorea</taxon>
        <taxon>Rhabditida</taxon>
        <taxon>Spirurina</taxon>
        <taxon>Ascaridomorpha</taxon>
        <taxon>Ascaridoidea</taxon>
        <taxon>Toxocaridae</taxon>
        <taxon>Toxocara</taxon>
    </lineage>
</organism>
<accession>A0A183V0F3</accession>
<dbReference type="AlphaFoldDB" id="A0A183V0F3"/>
<name>A0A183V0F3_TOXCA</name>
<keyword evidence="2" id="KW-1185">Reference proteome</keyword>